<evidence type="ECO:0000313" key="1">
    <source>
        <dbReference type="Proteomes" id="UP000887565"/>
    </source>
</evidence>
<name>A0A915HX76_ROMCU</name>
<proteinExistence type="predicted"/>
<organism evidence="1 2">
    <name type="scientific">Romanomermis culicivorax</name>
    <name type="common">Nematode worm</name>
    <dbReference type="NCBI Taxonomy" id="13658"/>
    <lineage>
        <taxon>Eukaryota</taxon>
        <taxon>Metazoa</taxon>
        <taxon>Ecdysozoa</taxon>
        <taxon>Nematoda</taxon>
        <taxon>Enoplea</taxon>
        <taxon>Dorylaimia</taxon>
        <taxon>Mermithida</taxon>
        <taxon>Mermithoidea</taxon>
        <taxon>Mermithidae</taxon>
        <taxon>Romanomermis</taxon>
    </lineage>
</organism>
<reference evidence="2" key="1">
    <citation type="submission" date="2022-11" db="UniProtKB">
        <authorList>
            <consortium name="WormBaseParasite"/>
        </authorList>
    </citation>
    <scope>IDENTIFICATION</scope>
</reference>
<dbReference type="AlphaFoldDB" id="A0A915HX76"/>
<accession>A0A915HX76</accession>
<evidence type="ECO:0000313" key="2">
    <source>
        <dbReference type="WBParaSite" id="nRc.2.0.1.t06489-RA"/>
    </source>
</evidence>
<dbReference type="Proteomes" id="UP000887565">
    <property type="component" value="Unplaced"/>
</dbReference>
<keyword evidence="1" id="KW-1185">Reference proteome</keyword>
<dbReference type="WBParaSite" id="nRc.2.0.1.t06489-RA">
    <property type="protein sequence ID" value="nRc.2.0.1.t06489-RA"/>
    <property type="gene ID" value="nRc.2.0.1.g06489"/>
</dbReference>
<sequence length="75" mass="8496">MLNEPISKILTAQLMPPNRHKPIFGSTPTIFVANAIGDSPMEHRPREVQITPAAREIIFMKNTYAIYPNQHFPVP</sequence>
<protein>
    <submittedName>
        <fullName evidence="2">Uncharacterized protein</fullName>
    </submittedName>
</protein>